<dbReference type="RefSeq" id="WP_146789997.1">
    <property type="nucleotide sequence ID" value="NZ_BAABIO010000003.1"/>
</dbReference>
<accession>A0A5B8UMG0</accession>
<proteinExistence type="predicted"/>
<protein>
    <submittedName>
        <fullName evidence="1">DUF1800 domain-containing protein</fullName>
    </submittedName>
</protein>
<dbReference type="KEGG" id="fgg:FSB75_17130"/>
<dbReference type="OrthoDB" id="9772295at2"/>
<dbReference type="Proteomes" id="UP000321204">
    <property type="component" value="Chromosome"/>
</dbReference>
<dbReference type="Pfam" id="PF08811">
    <property type="entry name" value="DUF1800"/>
    <property type="match status" value="1"/>
</dbReference>
<name>A0A5B8UMG0_9BACT</name>
<organism evidence="1 2">
    <name type="scientific">Flavisolibacter ginsenosidimutans</name>
    <dbReference type="NCBI Taxonomy" id="661481"/>
    <lineage>
        <taxon>Bacteria</taxon>
        <taxon>Pseudomonadati</taxon>
        <taxon>Bacteroidota</taxon>
        <taxon>Chitinophagia</taxon>
        <taxon>Chitinophagales</taxon>
        <taxon>Chitinophagaceae</taxon>
        <taxon>Flavisolibacter</taxon>
    </lineage>
</organism>
<gene>
    <name evidence="1" type="ORF">FSB75_17130</name>
</gene>
<dbReference type="EMBL" id="CP042433">
    <property type="protein sequence ID" value="QEC57552.1"/>
    <property type="molecule type" value="Genomic_DNA"/>
</dbReference>
<dbReference type="AlphaFoldDB" id="A0A5B8UMG0"/>
<keyword evidence="2" id="KW-1185">Reference proteome</keyword>
<evidence type="ECO:0000313" key="2">
    <source>
        <dbReference type="Proteomes" id="UP000321204"/>
    </source>
</evidence>
<reference evidence="1 2" key="1">
    <citation type="journal article" date="2015" name="Int. J. Syst. Evol. Microbiol.">
        <title>Flavisolibacter ginsenosidimutans sp. nov., with ginsenoside-converting activity isolated from soil used for cultivating ginseng.</title>
        <authorList>
            <person name="Zhao Y."/>
            <person name="Liu Q."/>
            <person name="Kang M.S."/>
            <person name="Jin F."/>
            <person name="Yu H."/>
            <person name="Im W.T."/>
        </authorList>
    </citation>
    <scope>NUCLEOTIDE SEQUENCE [LARGE SCALE GENOMIC DNA]</scope>
    <source>
        <strain evidence="1 2">Gsoil 636</strain>
    </source>
</reference>
<evidence type="ECO:0000313" key="1">
    <source>
        <dbReference type="EMBL" id="QEC57552.1"/>
    </source>
</evidence>
<dbReference type="InterPro" id="IPR014917">
    <property type="entry name" value="DUF1800"/>
</dbReference>
<sequence length="622" mass="70473">MGNKNLTRRHFFRSLAAPADTGTQDDPLFEKYSRKKLTTRHYSTDEVQLKVGTEEDTSVAQRTGNPVTSGLNAYAGTWTEWEVLHLLRRTNFGWKKAWVDALLPLTPSAAVDAVLNINNTPPSPPVNWYQNIANNADENNLPYGADWTNDFFPTNSVGQTTNSNRNSGMRRWLFGLILNGDATIREKMVWFWYHFIPIDFDTIYQSSNAYINTNSARFFYRYFKLFRDNALGNFKTLIRAVAVEPGMMYYLNNQQNSATAPDENFARELMELFTLGKDDPNNTYAQSDVVAAAQVLTGWRVQSINTANPATNFVSGSHKQGNKTFSSFFNNTVITGQTGAAGANELDALINMIFSKQVEVSKYICRRLYRYFVYYDIDANIEANVIAPLAQTFVANNWNIQPVLNQLFKSEHFFDMANRGCYIKSPFDLVGGAINMLALNTTDANIEYQYRIWSKYNDGYCLSMEQQMGTIPNVSGWNAYYQTPAYHEYWINSNSVQKRFTFIQDMFNGHTVGSVYSGGTTLRSFKVDPVAFALSFGNAIARDPNALTAICIKYLLPIDLSQGQKDQLKGSTLLSGQSTDSYWTTAWDTWYNNQTSANRSVIEPRLKNLLSGICQLAEYQLM</sequence>